<reference evidence="3" key="1">
    <citation type="submission" date="2022-10" db="EMBL/GenBank/DDBJ databases">
        <title>Genome assembly of Pristionchus species.</title>
        <authorList>
            <person name="Yoshida K."/>
            <person name="Sommer R.J."/>
        </authorList>
    </citation>
    <scope>NUCLEOTIDE SEQUENCE [LARGE SCALE GENOMIC DNA]</scope>
    <source>
        <strain evidence="3">RS5460</strain>
    </source>
</reference>
<evidence type="ECO:0008006" key="4">
    <source>
        <dbReference type="Google" id="ProtNLM"/>
    </source>
</evidence>
<feature type="signal peptide" evidence="1">
    <location>
        <begin position="1"/>
        <end position="17"/>
    </location>
</feature>
<dbReference type="EMBL" id="BTRK01000006">
    <property type="protein sequence ID" value="GMR62281.1"/>
    <property type="molecule type" value="Genomic_DNA"/>
</dbReference>
<accession>A0AAN5IG56</accession>
<dbReference type="Proteomes" id="UP001328107">
    <property type="component" value="Unassembled WGS sequence"/>
</dbReference>
<evidence type="ECO:0000313" key="3">
    <source>
        <dbReference type="Proteomes" id="UP001328107"/>
    </source>
</evidence>
<sequence length="126" mass="13595">WILAVFLLPIGISGLQCYNGYTLLRGQSIVGKDPQTCSPGASCIFASVNLHPFVKPTWSGCSTKRCYGIKLAGKDNCFNYTLGSMKVMACCCDGNDFCTLKKDKNGSMIDIVKDKLRKWAGGIIGG</sequence>
<feature type="non-terminal residue" evidence="2">
    <location>
        <position position="1"/>
    </location>
</feature>
<evidence type="ECO:0000313" key="2">
    <source>
        <dbReference type="EMBL" id="GMR62281.1"/>
    </source>
</evidence>
<evidence type="ECO:0000256" key="1">
    <source>
        <dbReference type="SAM" id="SignalP"/>
    </source>
</evidence>
<dbReference type="PANTHER" id="PTHR21749">
    <property type="entry name" value="PRION-LIKE- Q/N-RICH -DOMAIN-BEARING PROTEIN PROTEIN 24"/>
    <property type="match status" value="1"/>
</dbReference>
<feature type="chain" id="PRO_5042828336" description="Activin types I and II receptor domain-containing protein" evidence="1">
    <location>
        <begin position="18"/>
        <end position="126"/>
    </location>
</feature>
<gene>
    <name evidence="2" type="ORF">PMAYCL1PPCAC_32476</name>
</gene>
<proteinExistence type="predicted"/>
<keyword evidence="1" id="KW-0732">Signal</keyword>
<organism evidence="2 3">
    <name type="scientific">Pristionchus mayeri</name>
    <dbReference type="NCBI Taxonomy" id="1317129"/>
    <lineage>
        <taxon>Eukaryota</taxon>
        <taxon>Metazoa</taxon>
        <taxon>Ecdysozoa</taxon>
        <taxon>Nematoda</taxon>
        <taxon>Chromadorea</taxon>
        <taxon>Rhabditida</taxon>
        <taxon>Rhabditina</taxon>
        <taxon>Diplogasteromorpha</taxon>
        <taxon>Diplogasteroidea</taxon>
        <taxon>Neodiplogasteridae</taxon>
        <taxon>Pristionchus</taxon>
    </lineage>
</organism>
<dbReference type="PANTHER" id="PTHR21749:SF6">
    <property type="entry name" value="ACTIVIN_RECP DOMAIN-CONTAINING PROTEIN"/>
    <property type="match status" value="1"/>
</dbReference>
<dbReference type="AlphaFoldDB" id="A0AAN5IG56"/>
<comment type="caution">
    <text evidence="2">The sequence shown here is derived from an EMBL/GenBank/DDBJ whole genome shotgun (WGS) entry which is preliminary data.</text>
</comment>
<protein>
    <recommendedName>
        <fullName evidence="4">Activin types I and II receptor domain-containing protein</fullName>
    </recommendedName>
</protein>
<keyword evidence="3" id="KW-1185">Reference proteome</keyword>
<name>A0AAN5IG56_9BILA</name>